<dbReference type="PANTHER" id="PTHR43233">
    <property type="entry name" value="FAMILY N-ACETYLTRANSFERASE, PUTATIVE (AFU_ORTHOLOGUE AFUA_6G03350)-RELATED"/>
    <property type="match status" value="1"/>
</dbReference>
<dbReference type="Proteomes" id="UP000236728">
    <property type="component" value="Unassembled WGS sequence"/>
</dbReference>
<dbReference type="PROSITE" id="PS51186">
    <property type="entry name" value="GNAT"/>
    <property type="match status" value="1"/>
</dbReference>
<sequence length="143" mass="16804">MNVNYFLLERGEFVISTNPERLDPQAVFGFLAETRWWADLTEERLQRALRHSLCFSLLEGDQQIGVARVITDYVTYAYLCDVFIVERRRGQGLGGWLIRSVLEHPDLVPLKRVALITHDAQSFYRGLDFQTLSHPDWYMERLR</sequence>
<dbReference type="CDD" id="cd04301">
    <property type="entry name" value="NAT_SF"/>
    <property type="match status" value="1"/>
</dbReference>
<dbReference type="SUPFAM" id="SSF55729">
    <property type="entry name" value="Acyl-CoA N-acyltransferases (Nat)"/>
    <property type="match status" value="1"/>
</dbReference>
<proteinExistence type="predicted"/>
<dbReference type="GO" id="GO:0016747">
    <property type="term" value="F:acyltransferase activity, transferring groups other than amino-acyl groups"/>
    <property type="evidence" value="ECO:0007669"/>
    <property type="project" value="InterPro"/>
</dbReference>
<dbReference type="InterPro" id="IPR053144">
    <property type="entry name" value="Acetyltransferase_Butenolide"/>
</dbReference>
<dbReference type="Gene3D" id="3.40.630.30">
    <property type="match status" value="1"/>
</dbReference>
<evidence type="ECO:0000259" key="1">
    <source>
        <dbReference type="PROSITE" id="PS51186"/>
    </source>
</evidence>
<gene>
    <name evidence="2" type="ORF">SAMN05421819_4121</name>
</gene>
<protein>
    <submittedName>
        <fullName evidence="2">Acetyltransferase (GNAT) domain-containing protein</fullName>
    </submittedName>
</protein>
<dbReference type="InterPro" id="IPR000182">
    <property type="entry name" value="GNAT_dom"/>
</dbReference>
<dbReference type="Pfam" id="PF00583">
    <property type="entry name" value="Acetyltransf_1"/>
    <property type="match status" value="1"/>
</dbReference>
<feature type="domain" description="N-acetyltransferase" evidence="1">
    <location>
        <begin position="13"/>
        <end position="143"/>
    </location>
</feature>
<dbReference type="PANTHER" id="PTHR43233:SF1">
    <property type="entry name" value="FAMILY N-ACETYLTRANSFERASE, PUTATIVE (AFU_ORTHOLOGUE AFUA_6G03350)-RELATED"/>
    <property type="match status" value="1"/>
</dbReference>
<accession>A0A1H6C0C4</accession>
<keyword evidence="2" id="KW-0808">Transferase</keyword>
<dbReference type="EMBL" id="FNVA01000008">
    <property type="protein sequence ID" value="SEG66388.1"/>
    <property type="molecule type" value="Genomic_DNA"/>
</dbReference>
<name>A0A1H6C0C4_9BACT</name>
<reference evidence="2 3" key="1">
    <citation type="submission" date="2016-10" db="EMBL/GenBank/DDBJ databases">
        <authorList>
            <person name="de Groot N.N."/>
        </authorList>
    </citation>
    <scope>NUCLEOTIDE SEQUENCE [LARGE SCALE GENOMIC DNA]</scope>
    <source>
        <strain evidence="2 3">DSM 22489</strain>
    </source>
</reference>
<dbReference type="InterPro" id="IPR016181">
    <property type="entry name" value="Acyl_CoA_acyltransferase"/>
</dbReference>
<organism evidence="2 3">
    <name type="scientific">Bryocella elongata</name>
    <dbReference type="NCBI Taxonomy" id="863522"/>
    <lineage>
        <taxon>Bacteria</taxon>
        <taxon>Pseudomonadati</taxon>
        <taxon>Acidobacteriota</taxon>
        <taxon>Terriglobia</taxon>
        <taxon>Terriglobales</taxon>
        <taxon>Acidobacteriaceae</taxon>
        <taxon>Bryocella</taxon>
    </lineage>
</organism>
<dbReference type="AlphaFoldDB" id="A0A1H6C0C4"/>
<evidence type="ECO:0000313" key="2">
    <source>
        <dbReference type="EMBL" id="SEG66388.1"/>
    </source>
</evidence>
<evidence type="ECO:0000313" key="3">
    <source>
        <dbReference type="Proteomes" id="UP000236728"/>
    </source>
</evidence>
<keyword evidence="3" id="KW-1185">Reference proteome</keyword>